<feature type="domain" description="Immunoglobulin V-set" evidence="3">
    <location>
        <begin position="15"/>
        <end position="107"/>
    </location>
</feature>
<keyword evidence="5" id="KW-1185">Reference proteome</keyword>
<organism evidence="4 5">
    <name type="scientific">Seriola dumerili</name>
    <name type="common">Greater amberjack</name>
    <name type="synonym">Caranx dumerili</name>
    <dbReference type="NCBI Taxonomy" id="41447"/>
    <lineage>
        <taxon>Eukaryota</taxon>
        <taxon>Metazoa</taxon>
        <taxon>Chordata</taxon>
        <taxon>Craniata</taxon>
        <taxon>Vertebrata</taxon>
        <taxon>Euteleostomi</taxon>
        <taxon>Actinopterygii</taxon>
        <taxon>Neopterygii</taxon>
        <taxon>Teleostei</taxon>
        <taxon>Neoteleostei</taxon>
        <taxon>Acanthomorphata</taxon>
        <taxon>Carangaria</taxon>
        <taxon>Carangiformes</taxon>
        <taxon>Carangidae</taxon>
        <taxon>Seriola</taxon>
    </lineage>
</organism>
<dbReference type="Pfam" id="PF07686">
    <property type="entry name" value="V-set"/>
    <property type="match status" value="1"/>
</dbReference>
<dbReference type="Gene3D" id="2.60.40.10">
    <property type="entry name" value="Immunoglobulins"/>
    <property type="match status" value="1"/>
</dbReference>
<accession>A0A3B4V199</accession>
<dbReference type="InterPro" id="IPR013783">
    <property type="entry name" value="Ig-like_fold"/>
</dbReference>
<dbReference type="OMA" id="ASKGENC"/>
<keyword evidence="1" id="KW-0732">Signal</keyword>
<dbReference type="InterPro" id="IPR050413">
    <property type="entry name" value="TCR_beta_variable"/>
</dbReference>
<evidence type="ECO:0000256" key="1">
    <source>
        <dbReference type="ARBA" id="ARBA00022729"/>
    </source>
</evidence>
<evidence type="ECO:0000256" key="2">
    <source>
        <dbReference type="ARBA" id="ARBA00022859"/>
    </source>
</evidence>
<evidence type="ECO:0000259" key="3">
    <source>
        <dbReference type="Pfam" id="PF07686"/>
    </source>
</evidence>
<proteinExistence type="predicted"/>
<dbReference type="Proteomes" id="UP000261420">
    <property type="component" value="Unplaced"/>
</dbReference>
<dbReference type="PANTHER" id="PTHR23268:SF102">
    <property type="entry name" value="IMMUNOGLOBULIN V-SET DOMAIN-CONTAINING PROTEIN"/>
    <property type="match status" value="1"/>
</dbReference>
<dbReference type="GO" id="GO:0005886">
    <property type="term" value="C:plasma membrane"/>
    <property type="evidence" value="ECO:0007669"/>
    <property type="project" value="TreeGrafter"/>
</dbReference>
<keyword evidence="2" id="KW-0391">Immunity</keyword>
<dbReference type="GO" id="GO:0007166">
    <property type="term" value="P:cell surface receptor signaling pathway"/>
    <property type="evidence" value="ECO:0007669"/>
    <property type="project" value="TreeGrafter"/>
</dbReference>
<reference evidence="4" key="1">
    <citation type="submission" date="2025-08" db="UniProtKB">
        <authorList>
            <consortium name="Ensembl"/>
        </authorList>
    </citation>
    <scope>IDENTIFICATION</scope>
</reference>
<dbReference type="SUPFAM" id="SSF48726">
    <property type="entry name" value="Immunoglobulin"/>
    <property type="match status" value="1"/>
</dbReference>
<dbReference type="InterPro" id="IPR036179">
    <property type="entry name" value="Ig-like_dom_sf"/>
</dbReference>
<dbReference type="AlphaFoldDB" id="A0A3B4V199"/>
<dbReference type="PANTHER" id="PTHR23268">
    <property type="entry name" value="T-CELL RECEPTOR BETA CHAIN"/>
    <property type="match status" value="1"/>
</dbReference>
<evidence type="ECO:0000313" key="5">
    <source>
        <dbReference type="Proteomes" id="UP000261420"/>
    </source>
</evidence>
<dbReference type="GO" id="GO:0002376">
    <property type="term" value="P:immune system process"/>
    <property type="evidence" value="ECO:0007669"/>
    <property type="project" value="UniProtKB-KW"/>
</dbReference>
<sequence>MSLRLLCCGGDQVHQSPADIYSKSGGKATIKCSHSIQSYNQILWYKQMKDKQPQLLGYMLGRDGYPEPGLDVKMGGSADKDQTCTLTIERLNNSTVYFCAASYHSASYHCSSVQKPAQTVFISVLQLTVP</sequence>
<dbReference type="InterPro" id="IPR013106">
    <property type="entry name" value="Ig_V-set"/>
</dbReference>
<reference evidence="4" key="2">
    <citation type="submission" date="2025-09" db="UniProtKB">
        <authorList>
            <consortium name="Ensembl"/>
        </authorList>
    </citation>
    <scope>IDENTIFICATION</scope>
</reference>
<evidence type="ECO:0000313" key="4">
    <source>
        <dbReference type="Ensembl" id="ENSSDUP00000024496.1"/>
    </source>
</evidence>
<protein>
    <recommendedName>
        <fullName evidence="3">Immunoglobulin V-set domain-containing protein</fullName>
    </recommendedName>
</protein>
<name>A0A3B4V199_SERDU</name>
<dbReference type="Ensembl" id="ENSSDUT00000024955.1">
    <property type="protein sequence ID" value="ENSSDUP00000024496.1"/>
    <property type="gene ID" value="ENSSDUG00000017796.1"/>
</dbReference>
<dbReference type="GeneTree" id="ENSGT01120000272306"/>